<dbReference type="InterPro" id="IPR004710">
    <property type="entry name" value="Bilac:Na_transpt"/>
</dbReference>
<name>A0A7J7HKT0_CAMSI</name>
<dbReference type="GO" id="GO:0016020">
    <property type="term" value="C:membrane"/>
    <property type="evidence" value="ECO:0007669"/>
    <property type="project" value="UniProtKB-SubCell"/>
</dbReference>
<feature type="transmembrane region" description="Helical" evidence="7">
    <location>
        <begin position="339"/>
        <end position="359"/>
    </location>
</feature>
<dbReference type="InterPro" id="IPR002657">
    <property type="entry name" value="BilAc:Na_symport/Acr3"/>
</dbReference>
<dbReference type="PANTHER" id="PTHR10361">
    <property type="entry name" value="SODIUM-BILE ACID COTRANSPORTER"/>
    <property type="match status" value="1"/>
</dbReference>
<proteinExistence type="inferred from homology"/>
<feature type="transmembrane region" description="Helical" evidence="7">
    <location>
        <begin position="156"/>
        <end position="173"/>
    </location>
</feature>
<keyword evidence="6 7" id="KW-0472">Membrane</keyword>
<evidence type="ECO:0000256" key="5">
    <source>
        <dbReference type="ARBA" id="ARBA00022989"/>
    </source>
</evidence>
<evidence type="ECO:0000313" key="8">
    <source>
        <dbReference type="EMBL" id="KAF5953500.1"/>
    </source>
</evidence>
<evidence type="ECO:0000256" key="4">
    <source>
        <dbReference type="ARBA" id="ARBA00022692"/>
    </source>
</evidence>
<feature type="transmembrane region" description="Helical" evidence="7">
    <location>
        <begin position="129"/>
        <end position="149"/>
    </location>
</feature>
<evidence type="ECO:0000256" key="2">
    <source>
        <dbReference type="ARBA" id="ARBA00004141"/>
    </source>
</evidence>
<feature type="transmembrane region" description="Helical" evidence="7">
    <location>
        <begin position="280"/>
        <end position="299"/>
    </location>
</feature>
<feature type="transmembrane region" description="Helical" evidence="7">
    <location>
        <begin position="244"/>
        <end position="268"/>
    </location>
</feature>
<evidence type="ECO:0000256" key="3">
    <source>
        <dbReference type="ARBA" id="ARBA00006528"/>
    </source>
</evidence>
<sequence length="382" mass="40595">MASIPLSCFVTKLSKSNGGSLSAFACSTSSPFIGRVGLQRREGNFSLLSFGTNPSHLSKVGLKTDSSQILSAMLPFVVALTAIAALTQPSTFTWVSKELYAPALGGIMLSIGIRLSIDDFYLAVRRPLPLSVGFIAQYMLKPALGVLVARAFHMSPMFYAGFVLMSCVAGAQLSNYASFLSKGDVALSIILTSSTTIASVLVTPLLTGLLVGSVVPIDAVAMLFLFHVTLGLLLNTYAKSVVNILQPVMPFVAMICTSMCIGSPLAINRSHILSTEGLQLVLPVLTFHAVAFTLGYLISKIPLLRRRSLQNNFIVHGNAEFEHWQGFLPPNSLGAVKQVPSACSVVAMAIMGLCLASFWGSGSRIRGLPFLFIPQAGCTVKA</sequence>
<keyword evidence="9" id="KW-1185">Reference proteome</keyword>
<evidence type="ECO:0000313" key="9">
    <source>
        <dbReference type="Proteomes" id="UP000593564"/>
    </source>
</evidence>
<feature type="transmembrane region" description="Helical" evidence="7">
    <location>
        <begin position="185"/>
        <end position="212"/>
    </location>
</feature>
<organism evidence="8 9">
    <name type="scientific">Camellia sinensis</name>
    <name type="common">Tea plant</name>
    <name type="synonym">Thea sinensis</name>
    <dbReference type="NCBI Taxonomy" id="4442"/>
    <lineage>
        <taxon>Eukaryota</taxon>
        <taxon>Viridiplantae</taxon>
        <taxon>Streptophyta</taxon>
        <taxon>Embryophyta</taxon>
        <taxon>Tracheophyta</taxon>
        <taxon>Spermatophyta</taxon>
        <taxon>Magnoliopsida</taxon>
        <taxon>eudicotyledons</taxon>
        <taxon>Gunneridae</taxon>
        <taxon>Pentapetalae</taxon>
        <taxon>asterids</taxon>
        <taxon>Ericales</taxon>
        <taxon>Theaceae</taxon>
        <taxon>Camellia</taxon>
    </lineage>
</organism>
<comment type="similarity">
    <text evidence="3">Belongs to the bile acid:sodium symporter (BASS) (TC 2.A.28) family.</text>
</comment>
<feature type="transmembrane region" description="Helical" evidence="7">
    <location>
        <begin position="69"/>
        <end position="87"/>
    </location>
</feature>
<accession>A0A7J7HKT0</accession>
<keyword evidence="4 7" id="KW-0812">Transmembrane</keyword>
<gene>
    <name evidence="8" type="ORF">HYC85_006356</name>
</gene>
<feature type="transmembrane region" description="Helical" evidence="7">
    <location>
        <begin position="99"/>
        <end position="117"/>
    </location>
</feature>
<reference evidence="9" key="1">
    <citation type="journal article" date="2020" name="Nat. Commun.">
        <title>Genome assembly of wild tea tree DASZ reveals pedigree and selection history of tea varieties.</title>
        <authorList>
            <person name="Zhang W."/>
            <person name="Zhang Y."/>
            <person name="Qiu H."/>
            <person name="Guo Y."/>
            <person name="Wan H."/>
            <person name="Zhang X."/>
            <person name="Scossa F."/>
            <person name="Alseekh S."/>
            <person name="Zhang Q."/>
            <person name="Wang P."/>
            <person name="Xu L."/>
            <person name="Schmidt M.H."/>
            <person name="Jia X."/>
            <person name="Li D."/>
            <person name="Zhu A."/>
            <person name="Guo F."/>
            <person name="Chen W."/>
            <person name="Ni D."/>
            <person name="Usadel B."/>
            <person name="Fernie A.R."/>
            <person name="Wen W."/>
        </authorList>
    </citation>
    <scope>NUCLEOTIDE SEQUENCE [LARGE SCALE GENOMIC DNA]</scope>
    <source>
        <strain evidence="9">cv. G240</strain>
    </source>
</reference>
<dbReference type="InterPro" id="IPR038770">
    <property type="entry name" value="Na+/solute_symporter_sf"/>
</dbReference>
<dbReference type="EMBL" id="JACBKZ010000003">
    <property type="protein sequence ID" value="KAF5953500.1"/>
    <property type="molecule type" value="Genomic_DNA"/>
</dbReference>
<reference evidence="8 9" key="2">
    <citation type="submission" date="2020-07" db="EMBL/GenBank/DDBJ databases">
        <title>Genome assembly of wild tea tree DASZ reveals pedigree and selection history of tea varieties.</title>
        <authorList>
            <person name="Zhang W."/>
        </authorList>
    </citation>
    <scope>NUCLEOTIDE SEQUENCE [LARGE SCALE GENOMIC DNA]</scope>
    <source>
        <strain evidence="9">cv. G240</strain>
        <tissue evidence="8">Leaf</tissue>
    </source>
</reference>
<dbReference type="PANTHER" id="PTHR10361:SF33">
    <property type="entry name" value="SODIUM_METABOLITE COTRANSPORTER BASS3, CHLOROPLASTIC-RELATED"/>
    <property type="match status" value="1"/>
</dbReference>
<evidence type="ECO:0000256" key="6">
    <source>
        <dbReference type="ARBA" id="ARBA00023136"/>
    </source>
</evidence>
<dbReference type="AlphaFoldDB" id="A0A7J7HKT0"/>
<dbReference type="Gene3D" id="1.20.1530.20">
    <property type="match status" value="1"/>
</dbReference>
<evidence type="ECO:0000256" key="7">
    <source>
        <dbReference type="SAM" id="Phobius"/>
    </source>
</evidence>
<dbReference type="Pfam" id="PF01758">
    <property type="entry name" value="SBF"/>
    <property type="match status" value="1"/>
</dbReference>
<comment type="caution">
    <text evidence="8">The sequence shown here is derived from an EMBL/GenBank/DDBJ whole genome shotgun (WGS) entry which is preliminary data.</text>
</comment>
<evidence type="ECO:0008006" key="10">
    <source>
        <dbReference type="Google" id="ProtNLM"/>
    </source>
</evidence>
<protein>
    <recommendedName>
        <fullName evidence="10">Sodium/metabolite cotransporter BASS3, chloroplastic</fullName>
    </recommendedName>
</protein>
<evidence type="ECO:0000256" key="1">
    <source>
        <dbReference type="ARBA" id="ARBA00004119"/>
    </source>
</evidence>
<dbReference type="Proteomes" id="UP000593564">
    <property type="component" value="Unassembled WGS sequence"/>
</dbReference>
<keyword evidence="5 7" id="KW-1133">Transmembrane helix</keyword>
<comment type="subcellular location">
    <subcellularLocation>
        <location evidence="2">Membrane</location>
        <topology evidence="2">Multi-pass membrane protein</topology>
    </subcellularLocation>
    <subcellularLocation>
        <location evidence="1">Plastid</location>
        <location evidence="1">Chloroplast envelope</location>
    </subcellularLocation>
</comment>
<dbReference type="GO" id="GO:0009941">
    <property type="term" value="C:chloroplast envelope"/>
    <property type="evidence" value="ECO:0007669"/>
    <property type="project" value="UniProtKB-SubCell"/>
</dbReference>
<feature type="transmembrane region" description="Helical" evidence="7">
    <location>
        <begin position="219"/>
        <end position="238"/>
    </location>
</feature>